<dbReference type="GO" id="GO:0043171">
    <property type="term" value="P:peptide catabolic process"/>
    <property type="evidence" value="ECO:0007669"/>
    <property type="project" value="TreeGrafter"/>
</dbReference>
<dbReference type="AlphaFoldDB" id="A0A443RBE5"/>
<sequence>MENWRLITLIADDIILEKNETSFEKIRRSVDLVAHEIAHQWIGDLVTMNWWPHIWLNEGFASFLSSKCSFALFPQWKKVDTTLNDVLEVGFDADSLESSHPIVFEFECKQNITTLFNAITYKKGE</sequence>
<dbReference type="InterPro" id="IPR027268">
    <property type="entry name" value="Peptidase_M4/M1_CTD_sf"/>
</dbReference>
<dbReference type="Gene3D" id="1.10.390.10">
    <property type="entry name" value="Neutral Protease Domain 2"/>
    <property type="match status" value="1"/>
</dbReference>
<keyword evidence="8" id="KW-0482">Metalloprotease</keyword>
<comment type="caution">
    <text evidence="10">The sequence shown here is derived from an EMBL/GenBank/DDBJ whole genome shotgun (WGS) entry which is preliminary data.</text>
</comment>
<comment type="cofactor">
    <cofactor evidence="1">
        <name>Zn(2+)</name>
        <dbReference type="ChEBI" id="CHEBI:29105"/>
    </cofactor>
</comment>
<organism evidence="10 11">
    <name type="scientific">Dinothrombium tinctorium</name>
    <dbReference type="NCBI Taxonomy" id="1965070"/>
    <lineage>
        <taxon>Eukaryota</taxon>
        <taxon>Metazoa</taxon>
        <taxon>Ecdysozoa</taxon>
        <taxon>Arthropoda</taxon>
        <taxon>Chelicerata</taxon>
        <taxon>Arachnida</taxon>
        <taxon>Acari</taxon>
        <taxon>Acariformes</taxon>
        <taxon>Trombidiformes</taxon>
        <taxon>Prostigmata</taxon>
        <taxon>Anystina</taxon>
        <taxon>Parasitengona</taxon>
        <taxon>Trombidioidea</taxon>
        <taxon>Trombidiidae</taxon>
        <taxon>Dinothrombium</taxon>
    </lineage>
</organism>
<proteinExistence type="inferred from homology"/>
<dbReference type="InterPro" id="IPR001930">
    <property type="entry name" value="Peptidase_M1"/>
</dbReference>
<dbReference type="GO" id="GO:0005737">
    <property type="term" value="C:cytoplasm"/>
    <property type="evidence" value="ECO:0007669"/>
    <property type="project" value="TreeGrafter"/>
</dbReference>
<dbReference type="GO" id="GO:0042277">
    <property type="term" value="F:peptide binding"/>
    <property type="evidence" value="ECO:0007669"/>
    <property type="project" value="TreeGrafter"/>
</dbReference>
<name>A0A443RBE5_9ACAR</name>
<dbReference type="PRINTS" id="PR00756">
    <property type="entry name" value="ALADIPTASE"/>
</dbReference>
<dbReference type="GO" id="GO:0005886">
    <property type="term" value="C:plasma membrane"/>
    <property type="evidence" value="ECO:0007669"/>
    <property type="project" value="UniProtKB-SubCell"/>
</dbReference>
<feature type="domain" description="Peptidase M1 membrane alanine aminopeptidase" evidence="9">
    <location>
        <begin position="1"/>
        <end position="124"/>
    </location>
</feature>
<evidence type="ECO:0000256" key="1">
    <source>
        <dbReference type="ARBA" id="ARBA00001947"/>
    </source>
</evidence>
<evidence type="ECO:0000256" key="5">
    <source>
        <dbReference type="ARBA" id="ARBA00022723"/>
    </source>
</evidence>
<dbReference type="InterPro" id="IPR050344">
    <property type="entry name" value="Peptidase_M1_aminopeptidases"/>
</dbReference>
<accession>A0A443RBE5</accession>
<dbReference type="GO" id="GO:0070006">
    <property type="term" value="F:metalloaminopeptidase activity"/>
    <property type="evidence" value="ECO:0007669"/>
    <property type="project" value="TreeGrafter"/>
</dbReference>
<dbReference type="SUPFAM" id="SSF55486">
    <property type="entry name" value="Metalloproteases ('zincins'), catalytic domain"/>
    <property type="match status" value="1"/>
</dbReference>
<evidence type="ECO:0000256" key="8">
    <source>
        <dbReference type="ARBA" id="ARBA00023049"/>
    </source>
</evidence>
<evidence type="ECO:0000256" key="6">
    <source>
        <dbReference type="ARBA" id="ARBA00022801"/>
    </source>
</evidence>
<keyword evidence="10" id="KW-0031">Aminopeptidase</keyword>
<keyword evidence="7" id="KW-0862">Zinc</keyword>
<dbReference type="Proteomes" id="UP000285301">
    <property type="component" value="Unassembled WGS sequence"/>
</dbReference>
<protein>
    <submittedName>
        <fullName evidence="10">Puromycin-sensitive aminopeptidase-like protein</fullName>
    </submittedName>
</protein>
<dbReference type="GO" id="GO:0008270">
    <property type="term" value="F:zinc ion binding"/>
    <property type="evidence" value="ECO:0007669"/>
    <property type="project" value="InterPro"/>
</dbReference>
<dbReference type="InterPro" id="IPR014782">
    <property type="entry name" value="Peptidase_M1_dom"/>
</dbReference>
<reference evidence="10 11" key="1">
    <citation type="journal article" date="2018" name="Gigascience">
        <title>Genomes of trombidid mites reveal novel predicted allergens and laterally-transferred genes associated with secondary metabolism.</title>
        <authorList>
            <person name="Dong X."/>
            <person name="Chaisiri K."/>
            <person name="Xia D."/>
            <person name="Armstrong S.D."/>
            <person name="Fang Y."/>
            <person name="Donnelly M.J."/>
            <person name="Kadowaki T."/>
            <person name="McGarry J.W."/>
            <person name="Darby A.C."/>
            <person name="Makepeace B.L."/>
        </authorList>
    </citation>
    <scope>NUCLEOTIDE SEQUENCE [LARGE SCALE GENOMIC DNA]</scope>
    <source>
        <strain evidence="10">UoL-WK</strain>
    </source>
</reference>
<evidence type="ECO:0000313" key="11">
    <source>
        <dbReference type="Proteomes" id="UP000285301"/>
    </source>
</evidence>
<keyword evidence="11" id="KW-1185">Reference proteome</keyword>
<evidence type="ECO:0000256" key="4">
    <source>
        <dbReference type="ARBA" id="ARBA00022670"/>
    </source>
</evidence>
<dbReference type="GO" id="GO:0006508">
    <property type="term" value="P:proteolysis"/>
    <property type="evidence" value="ECO:0007669"/>
    <property type="project" value="UniProtKB-KW"/>
</dbReference>
<keyword evidence="5" id="KW-0479">Metal-binding</keyword>
<dbReference type="GO" id="GO:0005615">
    <property type="term" value="C:extracellular space"/>
    <property type="evidence" value="ECO:0007669"/>
    <property type="project" value="TreeGrafter"/>
</dbReference>
<gene>
    <name evidence="10" type="ORF">B4U79_12180</name>
</gene>
<dbReference type="STRING" id="1965070.A0A443RBE5"/>
<keyword evidence="4" id="KW-0645">Protease</keyword>
<comment type="subcellular location">
    <subcellularLocation>
        <location evidence="2">Cell membrane</location>
        <topology evidence="2">Lipid-anchor</topology>
        <topology evidence="2">GPI-anchor</topology>
    </subcellularLocation>
</comment>
<dbReference type="OrthoDB" id="510539at2759"/>
<keyword evidence="6" id="KW-0378">Hydrolase</keyword>
<evidence type="ECO:0000256" key="2">
    <source>
        <dbReference type="ARBA" id="ARBA00004609"/>
    </source>
</evidence>
<dbReference type="Pfam" id="PF01433">
    <property type="entry name" value="Peptidase_M1"/>
    <property type="match status" value="1"/>
</dbReference>
<evidence type="ECO:0000313" key="10">
    <source>
        <dbReference type="EMBL" id="RWS12595.1"/>
    </source>
</evidence>
<comment type="similarity">
    <text evidence="3">Belongs to the peptidase M1 family.</text>
</comment>
<dbReference type="EMBL" id="NCKU01001264">
    <property type="protein sequence ID" value="RWS12595.1"/>
    <property type="molecule type" value="Genomic_DNA"/>
</dbReference>
<evidence type="ECO:0000256" key="7">
    <source>
        <dbReference type="ARBA" id="ARBA00022833"/>
    </source>
</evidence>
<evidence type="ECO:0000256" key="3">
    <source>
        <dbReference type="ARBA" id="ARBA00010136"/>
    </source>
</evidence>
<dbReference type="PANTHER" id="PTHR11533:SF299">
    <property type="entry name" value="AMINOPEPTIDASE"/>
    <property type="match status" value="1"/>
</dbReference>
<dbReference type="PANTHER" id="PTHR11533">
    <property type="entry name" value="PROTEASE M1 ZINC METALLOPROTEASE"/>
    <property type="match status" value="1"/>
</dbReference>
<evidence type="ECO:0000259" key="9">
    <source>
        <dbReference type="Pfam" id="PF01433"/>
    </source>
</evidence>